<evidence type="ECO:0000313" key="1">
    <source>
        <dbReference type="EMBL" id="SUZ72839.1"/>
    </source>
</evidence>
<accession>A0A381Q3E4</accession>
<proteinExistence type="predicted"/>
<dbReference type="AlphaFoldDB" id="A0A381Q3E4"/>
<protein>
    <submittedName>
        <fullName evidence="1">Uncharacterized protein</fullName>
    </submittedName>
</protein>
<name>A0A381Q3E4_9ZZZZ</name>
<dbReference type="EMBL" id="UINC01001160">
    <property type="protein sequence ID" value="SUZ72839.1"/>
    <property type="molecule type" value="Genomic_DNA"/>
</dbReference>
<reference evidence="1" key="1">
    <citation type="submission" date="2018-05" db="EMBL/GenBank/DDBJ databases">
        <authorList>
            <person name="Lanie J.A."/>
            <person name="Ng W.-L."/>
            <person name="Kazmierczak K.M."/>
            <person name="Andrzejewski T.M."/>
            <person name="Davidsen T.M."/>
            <person name="Wayne K.J."/>
            <person name="Tettelin H."/>
            <person name="Glass J.I."/>
            <person name="Rusch D."/>
            <person name="Podicherti R."/>
            <person name="Tsui H.-C.T."/>
            <person name="Winkler M.E."/>
        </authorList>
    </citation>
    <scope>NUCLEOTIDE SEQUENCE</scope>
</reference>
<sequence>VTEVYDVSYIERTRDYYRAQGYEKDYVWAHNTNTPFAPLSKPLNECNAGVIVTAMPDTGEGRTNRRVYPTLSSPIPKSMYTSELSWHQSVTHTEDIGSFLPLEQLNGLVGEGVVGGIARRFYSVPTEYSQGNTIDKDAPDILNHCHEDEIDIAILVPL</sequence>
<gene>
    <name evidence="1" type="ORF">METZ01_LOCUS25693</name>
</gene>
<organism evidence="1">
    <name type="scientific">marine metagenome</name>
    <dbReference type="NCBI Taxonomy" id="408172"/>
    <lineage>
        <taxon>unclassified sequences</taxon>
        <taxon>metagenomes</taxon>
        <taxon>ecological metagenomes</taxon>
    </lineage>
</organism>
<feature type="non-terminal residue" evidence="1">
    <location>
        <position position="1"/>
    </location>
</feature>